<dbReference type="Pfam" id="PF10745">
    <property type="entry name" value="DUF2530"/>
    <property type="match status" value="1"/>
</dbReference>
<keyword evidence="1" id="KW-0472">Membrane</keyword>
<sequence length="84" mass="9205">MPQPKPTDGGLRLAPPPPDMPMTPIAVAGTALWLLAGLVMFLFFKDDLNAAGKGWWISTCWAGVISGFVGTTWMVLHDRRRPKK</sequence>
<keyword evidence="1" id="KW-1133">Transmembrane helix</keyword>
<evidence type="ECO:0000256" key="1">
    <source>
        <dbReference type="SAM" id="Phobius"/>
    </source>
</evidence>
<dbReference type="AlphaFoldDB" id="A0A841FUK5"/>
<evidence type="ECO:0008006" key="4">
    <source>
        <dbReference type="Google" id="ProtNLM"/>
    </source>
</evidence>
<dbReference type="EMBL" id="JACHGT010000011">
    <property type="protein sequence ID" value="MBB6037027.1"/>
    <property type="molecule type" value="Genomic_DNA"/>
</dbReference>
<dbReference type="Proteomes" id="UP000548476">
    <property type="component" value="Unassembled WGS sequence"/>
</dbReference>
<dbReference type="InterPro" id="IPR019681">
    <property type="entry name" value="DUF2530"/>
</dbReference>
<keyword evidence="1" id="KW-0812">Transmembrane</keyword>
<proteinExistence type="predicted"/>
<name>A0A841FUK5_9ACTN</name>
<evidence type="ECO:0000313" key="3">
    <source>
        <dbReference type="Proteomes" id="UP000548476"/>
    </source>
</evidence>
<feature type="transmembrane region" description="Helical" evidence="1">
    <location>
        <begin position="55"/>
        <end position="76"/>
    </location>
</feature>
<accession>A0A841FUK5</accession>
<evidence type="ECO:0000313" key="2">
    <source>
        <dbReference type="EMBL" id="MBB6037027.1"/>
    </source>
</evidence>
<feature type="transmembrane region" description="Helical" evidence="1">
    <location>
        <begin position="21"/>
        <end position="43"/>
    </location>
</feature>
<gene>
    <name evidence="2" type="ORF">HNR73_004900</name>
</gene>
<comment type="caution">
    <text evidence="2">The sequence shown here is derived from an EMBL/GenBank/DDBJ whole genome shotgun (WGS) entry which is preliminary data.</text>
</comment>
<reference evidence="2 3" key="1">
    <citation type="submission" date="2020-08" db="EMBL/GenBank/DDBJ databases">
        <title>Genomic Encyclopedia of Type Strains, Phase IV (KMG-IV): sequencing the most valuable type-strain genomes for metagenomic binning, comparative biology and taxonomic classification.</title>
        <authorList>
            <person name="Goeker M."/>
        </authorList>
    </citation>
    <scope>NUCLEOTIDE SEQUENCE [LARGE SCALE GENOMIC DNA]</scope>
    <source>
        <strain evidence="2 3">YIM 65646</strain>
    </source>
</reference>
<protein>
    <recommendedName>
        <fullName evidence="4">DUF2530 domain-containing protein</fullName>
    </recommendedName>
</protein>
<organism evidence="2 3">
    <name type="scientific">Phytomonospora endophytica</name>
    <dbReference type="NCBI Taxonomy" id="714109"/>
    <lineage>
        <taxon>Bacteria</taxon>
        <taxon>Bacillati</taxon>
        <taxon>Actinomycetota</taxon>
        <taxon>Actinomycetes</taxon>
        <taxon>Micromonosporales</taxon>
        <taxon>Micromonosporaceae</taxon>
        <taxon>Phytomonospora</taxon>
    </lineage>
</organism>
<keyword evidence="3" id="KW-1185">Reference proteome</keyword>
<dbReference type="RefSeq" id="WP_184789864.1">
    <property type="nucleotide sequence ID" value="NZ_BONT01000072.1"/>
</dbReference>